<dbReference type="STRING" id="97359.A0A550CL38"/>
<comment type="similarity">
    <text evidence="2 9">Belongs to the cytochrome P450 family.</text>
</comment>
<evidence type="ECO:0000256" key="2">
    <source>
        <dbReference type="ARBA" id="ARBA00010617"/>
    </source>
</evidence>
<reference evidence="10 11" key="1">
    <citation type="journal article" date="2019" name="New Phytol.">
        <title>Comparative genomics reveals unique wood-decay strategies and fruiting body development in the Schizophyllaceae.</title>
        <authorList>
            <person name="Almasi E."/>
            <person name="Sahu N."/>
            <person name="Krizsan K."/>
            <person name="Balint B."/>
            <person name="Kovacs G.M."/>
            <person name="Kiss B."/>
            <person name="Cseklye J."/>
            <person name="Drula E."/>
            <person name="Henrissat B."/>
            <person name="Nagy I."/>
            <person name="Chovatia M."/>
            <person name="Adam C."/>
            <person name="LaButti K."/>
            <person name="Lipzen A."/>
            <person name="Riley R."/>
            <person name="Grigoriev I.V."/>
            <person name="Nagy L.G."/>
        </authorList>
    </citation>
    <scope>NUCLEOTIDE SEQUENCE [LARGE SCALE GENOMIC DNA]</scope>
    <source>
        <strain evidence="10 11">NL-1724</strain>
    </source>
</reference>
<evidence type="ECO:0000256" key="9">
    <source>
        <dbReference type="RuleBase" id="RU000461"/>
    </source>
</evidence>
<evidence type="ECO:0000256" key="8">
    <source>
        <dbReference type="PIRSR" id="PIRSR602401-1"/>
    </source>
</evidence>
<dbReference type="SUPFAM" id="SSF48264">
    <property type="entry name" value="Cytochrome P450"/>
    <property type="match status" value="1"/>
</dbReference>
<feature type="binding site" description="axial binding residue" evidence="8">
    <location>
        <position position="531"/>
    </location>
    <ligand>
        <name>heme</name>
        <dbReference type="ChEBI" id="CHEBI:30413"/>
    </ligand>
    <ligandPart>
        <name>Fe</name>
        <dbReference type="ChEBI" id="CHEBI:18248"/>
    </ligandPart>
</feature>
<evidence type="ECO:0000313" key="11">
    <source>
        <dbReference type="Proteomes" id="UP000320762"/>
    </source>
</evidence>
<dbReference type="GO" id="GO:0005506">
    <property type="term" value="F:iron ion binding"/>
    <property type="evidence" value="ECO:0007669"/>
    <property type="project" value="InterPro"/>
</dbReference>
<dbReference type="EMBL" id="VDMD01000005">
    <property type="protein sequence ID" value="TRM65488.1"/>
    <property type="molecule type" value="Genomic_DNA"/>
</dbReference>
<comment type="caution">
    <text evidence="10">The sequence shown here is derived from an EMBL/GenBank/DDBJ whole genome shotgun (WGS) entry which is preliminary data.</text>
</comment>
<keyword evidence="3 8" id="KW-0349">Heme</keyword>
<evidence type="ECO:0000256" key="3">
    <source>
        <dbReference type="ARBA" id="ARBA00022617"/>
    </source>
</evidence>
<dbReference type="AlphaFoldDB" id="A0A550CL38"/>
<accession>A0A550CL38</accession>
<dbReference type="InterPro" id="IPR017972">
    <property type="entry name" value="Cyt_P450_CS"/>
</dbReference>
<evidence type="ECO:0000256" key="5">
    <source>
        <dbReference type="ARBA" id="ARBA00023002"/>
    </source>
</evidence>
<dbReference type="Pfam" id="PF00067">
    <property type="entry name" value="p450"/>
    <property type="match status" value="1"/>
</dbReference>
<organism evidence="10 11">
    <name type="scientific">Schizophyllum amplum</name>
    <dbReference type="NCBI Taxonomy" id="97359"/>
    <lineage>
        <taxon>Eukaryota</taxon>
        <taxon>Fungi</taxon>
        <taxon>Dikarya</taxon>
        <taxon>Basidiomycota</taxon>
        <taxon>Agaricomycotina</taxon>
        <taxon>Agaricomycetes</taxon>
        <taxon>Agaricomycetidae</taxon>
        <taxon>Agaricales</taxon>
        <taxon>Schizophyllaceae</taxon>
        <taxon>Schizophyllum</taxon>
    </lineage>
</organism>
<comment type="cofactor">
    <cofactor evidence="1 8">
        <name>heme</name>
        <dbReference type="ChEBI" id="CHEBI:30413"/>
    </cofactor>
</comment>
<evidence type="ECO:0000256" key="1">
    <source>
        <dbReference type="ARBA" id="ARBA00001971"/>
    </source>
</evidence>
<dbReference type="PANTHER" id="PTHR24287">
    <property type="entry name" value="P450, PUTATIVE (EUROFUNG)-RELATED"/>
    <property type="match status" value="1"/>
</dbReference>
<sequence length="614" mass="69821">MPFITPGINYLARNAILLSFRAGLAGAGLHALANILGLDLAIWQLLLAAVLTPPALMIAPHCIGDWRIKRRAAALGARPMPQVRTTLPGNFDLLRRMLGYMQSGYPGDGLDELIVKYGPVFDVNVMWERQYFTTCPEHIKRILATDFANYEKGPRFRFNMRSVLGSGVFNSDGDMWRFHRSMTRPFFTRDRISHFALFDRHAEDAIAHAKRRMREGHPVDFGDLFARFTMDSATEFLFGSNVHSLSAGLPYPYYVKDPPSDEAAVSPRVAAANAFACAFQESQFVVAQRETMGSTWPLREIWEDKSAKHMRVVNAYIEPIVHDAIRREKERKDVLCVDADSKSKQVAMEEAKEVEDDETLLSHLVKLTSDPVVLKDETLNIMIAGRDTTAGTLSFILYLLTQNPTALRRLREEIMTAVGRQRTPTYQDIREMKFMRAVINETLRLYPAVPFNTRECINETVWPSPDPSQPPIYIPEGTKCPYSVFLMHRRKDLWGADAEEFDPDRWIDERLQKQLGQSFSFLPFNAGPRICLGQQFAYNEMSYMLVKLFQHFSDFELVPDAAAPEARPNPAWAEAREADGRLPRKAMEKVFPRKHLTMYAGGGLWLRGTEADSD</sequence>
<evidence type="ECO:0000313" key="10">
    <source>
        <dbReference type="EMBL" id="TRM65488.1"/>
    </source>
</evidence>
<dbReference type="InterPro" id="IPR001128">
    <property type="entry name" value="Cyt_P450"/>
</dbReference>
<proteinExistence type="inferred from homology"/>
<dbReference type="GO" id="GO:0004497">
    <property type="term" value="F:monooxygenase activity"/>
    <property type="evidence" value="ECO:0007669"/>
    <property type="project" value="UniProtKB-KW"/>
</dbReference>
<name>A0A550CL38_9AGAR</name>
<dbReference type="InterPro" id="IPR047146">
    <property type="entry name" value="Cyt_P450_E_CYP52_fungi"/>
</dbReference>
<dbReference type="InterPro" id="IPR036396">
    <property type="entry name" value="Cyt_P450_sf"/>
</dbReference>
<gene>
    <name evidence="10" type="ORF">BD626DRAFT_488932</name>
</gene>
<keyword evidence="11" id="KW-1185">Reference proteome</keyword>
<dbReference type="PANTHER" id="PTHR24287:SF1">
    <property type="entry name" value="P450, PUTATIVE (EUROFUNG)-RELATED"/>
    <property type="match status" value="1"/>
</dbReference>
<protein>
    <submittedName>
        <fullName evidence="10">Cytochrome P450</fullName>
    </submittedName>
</protein>
<dbReference type="PROSITE" id="PS00086">
    <property type="entry name" value="CYTOCHROME_P450"/>
    <property type="match status" value="1"/>
</dbReference>
<dbReference type="GO" id="GO:0020037">
    <property type="term" value="F:heme binding"/>
    <property type="evidence" value="ECO:0007669"/>
    <property type="project" value="InterPro"/>
</dbReference>
<dbReference type="Proteomes" id="UP000320762">
    <property type="component" value="Unassembled WGS sequence"/>
</dbReference>
<keyword evidence="7 9" id="KW-0503">Monooxygenase</keyword>
<keyword evidence="5 9" id="KW-0560">Oxidoreductase</keyword>
<dbReference type="PRINTS" id="PR00463">
    <property type="entry name" value="EP450I"/>
</dbReference>
<evidence type="ECO:0000256" key="7">
    <source>
        <dbReference type="ARBA" id="ARBA00023033"/>
    </source>
</evidence>
<dbReference type="Gene3D" id="1.10.630.10">
    <property type="entry name" value="Cytochrome P450"/>
    <property type="match status" value="1"/>
</dbReference>
<evidence type="ECO:0000256" key="4">
    <source>
        <dbReference type="ARBA" id="ARBA00022723"/>
    </source>
</evidence>
<dbReference type="GO" id="GO:0016705">
    <property type="term" value="F:oxidoreductase activity, acting on paired donors, with incorporation or reduction of molecular oxygen"/>
    <property type="evidence" value="ECO:0007669"/>
    <property type="project" value="InterPro"/>
</dbReference>
<keyword evidence="4 8" id="KW-0479">Metal-binding</keyword>
<keyword evidence="6 8" id="KW-0408">Iron</keyword>
<dbReference type="PRINTS" id="PR00385">
    <property type="entry name" value="P450"/>
</dbReference>
<evidence type="ECO:0000256" key="6">
    <source>
        <dbReference type="ARBA" id="ARBA00023004"/>
    </source>
</evidence>
<dbReference type="CDD" id="cd11063">
    <property type="entry name" value="CYP52"/>
    <property type="match status" value="1"/>
</dbReference>
<dbReference type="InterPro" id="IPR002401">
    <property type="entry name" value="Cyt_P450_E_grp-I"/>
</dbReference>
<dbReference type="OrthoDB" id="1470350at2759"/>